<dbReference type="EMBL" id="JBHLYW010000009">
    <property type="protein sequence ID" value="MFC0077755.1"/>
    <property type="molecule type" value="Genomic_DNA"/>
</dbReference>
<organism evidence="1 2">
    <name type="scientific">Flavobacterium procerum</name>
    <dbReference type="NCBI Taxonomy" id="1455569"/>
    <lineage>
        <taxon>Bacteria</taxon>
        <taxon>Pseudomonadati</taxon>
        <taxon>Bacteroidota</taxon>
        <taxon>Flavobacteriia</taxon>
        <taxon>Flavobacteriales</taxon>
        <taxon>Flavobacteriaceae</taxon>
        <taxon>Flavobacterium</taxon>
    </lineage>
</organism>
<dbReference type="Proteomes" id="UP001589734">
    <property type="component" value="Unassembled WGS sequence"/>
</dbReference>
<sequence length="216" mass="25432">MRYIGLIDDREVTRTSLKLSLRVPLLANGKEKQEWDIIDIEPFKDINEYIGWISENEISILIIDEKLNESTVVNYLGHNVVIILRDAFPELPIFCITAAKREPDLNDNYKYYNFILSKDEFQERRDEFVNLFIKSGEDFYRKYTEKKDRLSEIADFMADQNGDVSDEIKNEADDIRDFLMLTHKVDSSSAEAWLHEFSSKVKNFEDILEKINSELK</sequence>
<comment type="caution">
    <text evidence="1">The sequence shown here is derived from an EMBL/GenBank/DDBJ whole genome shotgun (WGS) entry which is preliminary data.</text>
</comment>
<keyword evidence="2" id="KW-1185">Reference proteome</keyword>
<evidence type="ECO:0000313" key="2">
    <source>
        <dbReference type="Proteomes" id="UP001589734"/>
    </source>
</evidence>
<dbReference type="RefSeq" id="WP_379686639.1">
    <property type="nucleotide sequence ID" value="NZ_JBHLYW010000009.1"/>
</dbReference>
<reference evidence="1 2" key="1">
    <citation type="submission" date="2024-09" db="EMBL/GenBank/DDBJ databases">
        <authorList>
            <person name="Sun Q."/>
            <person name="Mori K."/>
        </authorList>
    </citation>
    <scope>NUCLEOTIDE SEQUENCE [LARGE SCALE GENOMIC DNA]</scope>
    <source>
        <strain evidence="1 2">CGMCC 1.12926</strain>
    </source>
</reference>
<evidence type="ECO:0000313" key="1">
    <source>
        <dbReference type="EMBL" id="MFC0077755.1"/>
    </source>
</evidence>
<name>A0ABV6BQP7_9FLAO</name>
<gene>
    <name evidence="1" type="ORF">ACFFLS_11960</name>
</gene>
<protein>
    <submittedName>
        <fullName evidence="1">Uncharacterized protein</fullName>
    </submittedName>
</protein>
<accession>A0ABV6BQP7</accession>
<proteinExistence type="predicted"/>